<evidence type="ECO:0000313" key="4">
    <source>
        <dbReference type="Proteomes" id="UP000008144"/>
    </source>
</evidence>
<evidence type="ECO:0000256" key="1">
    <source>
        <dbReference type="SAM" id="MobiDB-lite"/>
    </source>
</evidence>
<dbReference type="InParanoid" id="F6U568"/>
<dbReference type="InterPro" id="IPR023340">
    <property type="entry name" value="UMA"/>
</dbReference>
<feature type="domain" description="UMA" evidence="2">
    <location>
        <begin position="16"/>
        <end position="61"/>
    </location>
</feature>
<dbReference type="HOGENOM" id="CLU_578644_0_0_1"/>
<dbReference type="STRING" id="7719.ENSCINP00000004117"/>
<dbReference type="GO" id="GO:0043130">
    <property type="term" value="F:ubiquitin binding"/>
    <property type="evidence" value="ECO:0000318"/>
    <property type="project" value="GO_Central"/>
</dbReference>
<evidence type="ECO:0000259" key="2">
    <source>
        <dbReference type="PROSITE" id="PS51497"/>
    </source>
</evidence>
<dbReference type="GO" id="GO:0000813">
    <property type="term" value="C:ESCRT I complex"/>
    <property type="evidence" value="ECO:0000318"/>
    <property type="project" value="GO_Central"/>
</dbReference>
<feature type="compositionally biased region" description="Basic and acidic residues" evidence="1">
    <location>
        <begin position="81"/>
        <end position="93"/>
    </location>
</feature>
<dbReference type="FunCoup" id="F6U568">
    <property type="interactions" value="38"/>
</dbReference>
<dbReference type="InterPro" id="IPR038870">
    <property type="entry name" value="UBAP1"/>
</dbReference>
<dbReference type="Ensembl" id="ENSCINT00000004117.3">
    <property type="protein sequence ID" value="ENSCINP00000004117.3"/>
    <property type="gene ID" value="ENSCING00000002034.3"/>
</dbReference>
<proteinExistence type="predicted"/>
<reference evidence="4" key="1">
    <citation type="journal article" date="2002" name="Science">
        <title>The draft genome of Ciona intestinalis: insights into chordate and vertebrate origins.</title>
        <authorList>
            <person name="Dehal P."/>
            <person name="Satou Y."/>
            <person name="Campbell R.K."/>
            <person name="Chapman J."/>
            <person name="Degnan B."/>
            <person name="De Tomaso A."/>
            <person name="Davidson B."/>
            <person name="Di Gregorio A."/>
            <person name="Gelpke M."/>
            <person name="Goodstein D.M."/>
            <person name="Harafuji N."/>
            <person name="Hastings K.E."/>
            <person name="Ho I."/>
            <person name="Hotta K."/>
            <person name="Huang W."/>
            <person name="Kawashima T."/>
            <person name="Lemaire P."/>
            <person name="Martinez D."/>
            <person name="Meinertzhagen I.A."/>
            <person name="Necula S."/>
            <person name="Nonaka M."/>
            <person name="Putnam N."/>
            <person name="Rash S."/>
            <person name="Saiga H."/>
            <person name="Satake M."/>
            <person name="Terry A."/>
            <person name="Yamada L."/>
            <person name="Wang H.G."/>
            <person name="Awazu S."/>
            <person name="Azumi K."/>
            <person name="Boore J."/>
            <person name="Branno M."/>
            <person name="Chin-Bow S."/>
            <person name="DeSantis R."/>
            <person name="Doyle S."/>
            <person name="Francino P."/>
            <person name="Keys D.N."/>
            <person name="Haga S."/>
            <person name="Hayashi H."/>
            <person name="Hino K."/>
            <person name="Imai K.S."/>
            <person name="Inaba K."/>
            <person name="Kano S."/>
            <person name="Kobayashi K."/>
            <person name="Kobayashi M."/>
            <person name="Lee B.I."/>
            <person name="Makabe K.W."/>
            <person name="Manohar C."/>
            <person name="Matassi G."/>
            <person name="Medina M."/>
            <person name="Mochizuki Y."/>
            <person name="Mount S."/>
            <person name="Morishita T."/>
            <person name="Miura S."/>
            <person name="Nakayama A."/>
            <person name="Nishizaka S."/>
            <person name="Nomoto H."/>
            <person name="Ohta F."/>
            <person name="Oishi K."/>
            <person name="Rigoutsos I."/>
            <person name="Sano M."/>
            <person name="Sasaki A."/>
            <person name="Sasakura Y."/>
            <person name="Shoguchi E."/>
            <person name="Shin-i T."/>
            <person name="Spagnuolo A."/>
            <person name="Stainier D."/>
            <person name="Suzuki M.M."/>
            <person name="Tassy O."/>
            <person name="Takatori N."/>
            <person name="Tokuoka M."/>
            <person name="Yagi K."/>
            <person name="Yoshizaki F."/>
            <person name="Wada S."/>
            <person name="Zhang C."/>
            <person name="Hyatt P.D."/>
            <person name="Larimer F."/>
            <person name="Detter C."/>
            <person name="Doggett N."/>
            <person name="Glavina T."/>
            <person name="Hawkins T."/>
            <person name="Richardson P."/>
            <person name="Lucas S."/>
            <person name="Kohara Y."/>
            <person name="Levine M."/>
            <person name="Satoh N."/>
            <person name="Rokhsar D.S."/>
        </authorList>
    </citation>
    <scope>NUCLEOTIDE SEQUENCE [LARGE SCALE GENOMIC DNA]</scope>
</reference>
<dbReference type="AlphaFoldDB" id="F6U568"/>
<dbReference type="GO" id="GO:0043162">
    <property type="term" value="P:ubiquitin-dependent protein catabolic process via the multivesicular body sorting pathway"/>
    <property type="evidence" value="ECO:0000318"/>
    <property type="project" value="GO_Central"/>
</dbReference>
<dbReference type="PANTHER" id="PTHR15960:SF5">
    <property type="entry name" value="LD44032P"/>
    <property type="match status" value="1"/>
</dbReference>
<evidence type="ECO:0000313" key="3">
    <source>
        <dbReference type="Ensembl" id="ENSCINP00000004117.3"/>
    </source>
</evidence>
<protein>
    <recommendedName>
        <fullName evidence="2">UMA domain-containing protein</fullName>
    </recommendedName>
</protein>
<name>F6U568_CIOIN</name>
<sequence length="472" mass="53820">MAFGHHSSASSVNLWLDGVEFKLSEFYSVKSVSLPQNFDLKDADVLLSEFEYDFSNEKILIRNIQAKEHDDKKRHLHAKERKNAEREKHKQQLAEKHKEFLEMQKQKTEAESKLPSMLIESKRKVNVSPNNLFYNDMIGSLILTPEPAKPINGDTPKQLQSVKSDVDVQDFETENPDPFSNAELQTIDDRKELEDVLQNITLGDNERSYATSKLNDHAKQPNHDILDEFTDLLTSDIKDTEESVVDQQKHHSSTNSINFGKQSSSGCTMVSMSNTTTPTSNHSNFTADCTVSSTRTSTHSDEATINTAHENDYVNLPCTAINRPSVPPRPTPRRKYLLEDTEPVTTAKERERFEKTINKALTSLPKLPKSLPNEKEKTETPGFRDGLTKQENNFALHVVSMGFNEYNVLQGMQKFGLNIKAYSKYHVLFGAEVMVIYPCNLATTVEWGSTYSLRWLLSIFVLYRDYRRETTV</sequence>
<organism evidence="3 4">
    <name type="scientific">Ciona intestinalis</name>
    <name type="common">Transparent sea squirt</name>
    <name type="synonym">Ascidia intestinalis</name>
    <dbReference type="NCBI Taxonomy" id="7719"/>
    <lineage>
        <taxon>Eukaryota</taxon>
        <taxon>Metazoa</taxon>
        <taxon>Chordata</taxon>
        <taxon>Tunicata</taxon>
        <taxon>Ascidiacea</taxon>
        <taxon>Phlebobranchia</taxon>
        <taxon>Cionidae</taxon>
        <taxon>Ciona</taxon>
    </lineage>
</organism>
<keyword evidence="4" id="KW-1185">Reference proteome</keyword>
<feature type="region of interest" description="Disordered" evidence="1">
    <location>
        <begin position="70"/>
        <end position="93"/>
    </location>
</feature>
<dbReference type="PANTHER" id="PTHR15960">
    <property type="entry name" value="LD44032P"/>
    <property type="match status" value="1"/>
</dbReference>
<dbReference type="PROSITE" id="PS51497">
    <property type="entry name" value="UMA"/>
    <property type="match status" value="1"/>
</dbReference>
<dbReference type="GeneTree" id="ENSGT00390000008092"/>
<reference evidence="3" key="2">
    <citation type="submission" date="2025-08" db="UniProtKB">
        <authorList>
            <consortium name="Ensembl"/>
        </authorList>
    </citation>
    <scope>IDENTIFICATION</scope>
</reference>
<feature type="region of interest" description="Disordered" evidence="1">
    <location>
        <begin position="365"/>
        <end position="386"/>
    </location>
</feature>
<accession>F6U568</accession>
<dbReference type="Proteomes" id="UP000008144">
    <property type="component" value="Unassembled WGS sequence"/>
</dbReference>
<reference evidence="3" key="3">
    <citation type="submission" date="2025-09" db="UniProtKB">
        <authorList>
            <consortium name="Ensembl"/>
        </authorList>
    </citation>
    <scope>IDENTIFICATION</scope>
</reference>